<dbReference type="EMBL" id="MU277347">
    <property type="protein sequence ID" value="KAI0054783.1"/>
    <property type="molecule type" value="Genomic_DNA"/>
</dbReference>
<evidence type="ECO:0000313" key="1">
    <source>
        <dbReference type="EMBL" id="KAI0054783.1"/>
    </source>
</evidence>
<reference evidence="1" key="2">
    <citation type="journal article" date="2022" name="New Phytol.">
        <title>Evolutionary transition to the ectomycorrhizal habit in the genomes of a hyperdiverse lineage of mushroom-forming fungi.</title>
        <authorList>
            <person name="Looney B."/>
            <person name="Miyauchi S."/>
            <person name="Morin E."/>
            <person name="Drula E."/>
            <person name="Courty P.E."/>
            <person name="Kohler A."/>
            <person name="Kuo A."/>
            <person name="LaButti K."/>
            <person name="Pangilinan J."/>
            <person name="Lipzen A."/>
            <person name="Riley R."/>
            <person name="Andreopoulos W."/>
            <person name="He G."/>
            <person name="Johnson J."/>
            <person name="Nolan M."/>
            <person name="Tritt A."/>
            <person name="Barry K.W."/>
            <person name="Grigoriev I.V."/>
            <person name="Nagy L.G."/>
            <person name="Hibbett D."/>
            <person name="Henrissat B."/>
            <person name="Matheny P.B."/>
            <person name="Labbe J."/>
            <person name="Martin F.M."/>
        </authorList>
    </citation>
    <scope>NUCLEOTIDE SEQUENCE</scope>
    <source>
        <strain evidence="1">HHB10654</strain>
    </source>
</reference>
<accession>A0ACB8SEX4</accession>
<gene>
    <name evidence="1" type="ORF">BV25DRAFT_1922376</name>
</gene>
<keyword evidence="2" id="KW-1185">Reference proteome</keyword>
<proteinExistence type="predicted"/>
<comment type="caution">
    <text evidence="1">The sequence shown here is derived from an EMBL/GenBank/DDBJ whole genome shotgun (WGS) entry which is preliminary data.</text>
</comment>
<dbReference type="Proteomes" id="UP000814140">
    <property type="component" value="Unassembled WGS sequence"/>
</dbReference>
<protein>
    <submittedName>
        <fullName evidence="1">Uncharacterized protein</fullName>
    </submittedName>
</protein>
<sequence>MRKGAPILRVVSNMPVWVKIRTVAQARPRRFYKSPSDGYFLSLPPESLSL</sequence>
<evidence type="ECO:0000313" key="2">
    <source>
        <dbReference type="Proteomes" id="UP000814140"/>
    </source>
</evidence>
<organism evidence="1 2">
    <name type="scientific">Artomyces pyxidatus</name>
    <dbReference type="NCBI Taxonomy" id="48021"/>
    <lineage>
        <taxon>Eukaryota</taxon>
        <taxon>Fungi</taxon>
        <taxon>Dikarya</taxon>
        <taxon>Basidiomycota</taxon>
        <taxon>Agaricomycotina</taxon>
        <taxon>Agaricomycetes</taxon>
        <taxon>Russulales</taxon>
        <taxon>Auriscalpiaceae</taxon>
        <taxon>Artomyces</taxon>
    </lineage>
</organism>
<name>A0ACB8SEX4_9AGAM</name>
<reference evidence="1" key="1">
    <citation type="submission" date="2021-03" db="EMBL/GenBank/DDBJ databases">
        <authorList>
            <consortium name="DOE Joint Genome Institute"/>
            <person name="Ahrendt S."/>
            <person name="Looney B.P."/>
            <person name="Miyauchi S."/>
            <person name="Morin E."/>
            <person name="Drula E."/>
            <person name="Courty P.E."/>
            <person name="Chicoki N."/>
            <person name="Fauchery L."/>
            <person name="Kohler A."/>
            <person name="Kuo A."/>
            <person name="Labutti K."/>
            <person name="Pangilinan J."/>
            <person name="Lipzen A."/>
            <person name="Riley R."/>
            <person name="Andreopoulos W."/>
            <person name="He G."/>
            <person name="Johnson J."/>
            <person name="Barry K.W."/>
            <person name="Grigoriev I.V."/>
            <person name="Nagy L."/>
            <person name="Hibbett D."/>
            <person name="Henrissat B."/>
            <person name="Matheny P.B."/>
            <person name="Labbe J."/>
            <person name="Martin F."/>
        </authorList>
    </citation>
    <scope>NUCLEOTIDE SEQUENCE</scope>
    <source>
        <strain evidence="1">HHB10654</strain>
    </source>
</reference>